<name>A0A0E9SN18_ANGAN</name>
<proteinExistence type="predicted"/>
<dbReference type="AlphaFoldDB" id="A0A0E9SN18"/>
<evidence type="ECO:0000313" key="2">
    <source>
        <dbReference type="EMBL" id="JAH42729.1"/>
    </source>
</evidence>
<keyword evidence="1" id="KW-0812">Transmembrane</keyword>
<protein>
    <submittedName>
        <fullName evidence="2">Uncharacterized protein</fullName>
    </submittedName>
</protein>
<keyword evidence="1" id="KW-1133">Transmembrane helix</keyword>
<feature type="transmembrane region" description="Helical" evidence="1">
    <location>
        <begin position="16"/>
        <end position="36"/>
    </location>
</feature>
<sequence length="37" mass="4402">MSYIQPDTVGTPEKCTFLLLFFLFYFFTNDILLNMAF</sequence>
<reference evidence="2" key="2">
    <citation type="journal article" date="2015" name="Fish Shellfish Immunol.">
        <title>Early steps in the European eel (Anguilla anguilla)-Vibrio vulnificus interaction in the gills: Role of the RtxA13 toxin.</title>
        <authorList>
            <person name="Callol A."/>
            <person name="Pajuelo D."/>
            <person name="Ebbesson L."/>
            <person name="Teles M."/>
            <person name="MacKenzie S."/>
            <person name="Amaro C."/>
        </authorList>
    </citation>
    <scope>NUCLEOTIDE SEQUENCE</scope>
</reference>
<accession>A0A0E9SN18</accession>
<dbReference type="EMBL" id="GBXM01065848">
    <property type="protein sequence ID" value="JAH42729.1"/>
    <property type="molecule type" value="Transcribed_RNA"/>
</dbReference>
<reference evidence="2" key="1">
    <citation type="submission" date="2014-11" db="EMBL/GenBank/DDBJ databases">
        <authorList>
            <person name="Amaro Gonzalez C."/>
        </authorList>
    </citation>
    <scope>NUCLEOTIDE SEQUENCE</scope>
</reference>
<keyword evidence="1" id="KW-0472">Membrane</keyword>
<organism evidence="2">
    <name type="scientific">Anguilla anguilla</name>
    <name type="common">European freshwater eel</name>
    <name type="synonym">Muraena anguilla</name>
    <dbReference type="NCBI Taxonomy" id="7936"/>
    <lineage>
        <taxon>Eukaryota</taxon>
        <taxon>Metazoa</taxon>
        <taxon>Chordata</taxon>
        <taxon>Craniata</taxon>
        <taxon>Vertebrata</taxon>
        <taxon>Euteleostomi</taxon>
        <taxon>Actinopterygii</taxon>
        <taxon>Neopterygii</taxon>
        <taxon>Teleostei</taxon>
        <taxon>Anguilliformes</taxon>
        <taxon>Anguillidae</taxon>
        <taxon>Anguilla</taxon>
    </lineage>
</organism>
<evidence type="ECO:0000256" key="1">
    <source>
        <dbReference type="SAM" id="Phobius"/>
    </source>
</evidence>